<dbReference type="AlphaFoldDB" id="A0A4Q0Y730"/>
<gene>
    <name evidence="1" type="ORF">CRV08_15655</name>
</gene>
<sequence length="168" mass="18709">MGVDIKDSFHLEDTTNVLYEGVNEITLEATSGISLRCGGNVATVDSSGIFFKTPNYVKNSGENGVDGTEVGVEGEVINTRITNMYDTFISKVIDEKVILQADTTLKEGRSVEATLFILDKDENILAQETQTTQVHNNKIKQEYNLEQIIKSNDLLIEKIYELDGELVW</sequence>
<dbReference type="EMBL" id="PDKJ01000034">
    <property type="protein sequence ID" value="RXJ65224.1"/>
    <property type="molecule type" value="Genomic_DNA"/>
</dbReference>
<protein>
    <submittedName>
        <fullName evidence="1">Uncharacterized protein</fullName>
    </submittedName>
</protein>
<proteinExistence type="predicted"/>
<comment type="caution">
    <text evidence="1">The sequence shown here is derived from an EMBL/GenBank/DDBJ whole genome shotgun (WGS) entry which is preliminary data.</text>
</comment>
<dbReference type="RefSeq" id="WP_128983812.1">
    <property type="nucleotide sequence ID" value="NZ_PDKJ01000034.1"/>
</dbReference>
<reference evidence="1 2" key="1">
    <citation type="submission" date="2017-10" db="EMBL/GenBank/DDBJ databases">
        <title>Genomics of the genus Arcobacter.</title>
        <authorList>
            <person name="Perez-Cataluna A."/>
            <person name="Figueras M.J."/>
        </authorList>
    </citation>
    <scope>NUCLEOTIDE SEQUENCE [LARGE SCALE GENOMIC DNA]</scope>
    <source>
        <strain evidence="1 2">CECT 8993</strain>
    </source>
</reference>
<dbReference type="Proteomes" id="UP000290172">
    <property type="component" value="Unassembled WGS sequence"/>
</dbReference>
<evidence type="ECO:0000313" key="1">
    <source>
        <dbReference type="EMBL" id="RXJ65224.1"/>
    </source>
</evidence>
<accession>A0A4Q0Y730</accession>
<name>A0A4Q0Y730_9BACT</name>
<evidence type="ECO:0000313" key="2">
    <source>
        <dbReference type="Proteomes" id="UP000290172"/>
    </source>
</evidence>
<organism evidence="1 2">
    <name type="scientific">Halarcobacter ebronensis</name>
    <dbReference type="NCBI Taxonomy" id="1462615"/>
    <lineage>
        <taxon>Bacteria</taxon>
        <taxon>Pseudomonadati</taxon>
        <taxon>Campylobacterota</taxon>
        <taxon>Epsilonproteobacteria</taxon>
        <taxon>Campylobacterales</taxon>
        <taxon>Arcobacteraceae</taxon>
        <taxon>Halarcobacter</taxon>
    </lineage>
</organism>